<dbReference type="PANTHER" id="PTHR12708:SF0">
    <property type="entry name" value="DNA POLYMERASE EPSILON SUBUNIT 2"/>
    <property type="match status" value="1"/>
</dbReference>
<dbReference type="EMBL" id="CR940348">
    <property type="protein sequence ID" value="CAI74709.1"/>
    <property type="molecule type" value="Genomic_DNA"/>
</dbReference>
<dbReference type="RefSeq" id="XP_952441.1">
    <property type="nucleotide sequence ID" value="XM_947348.1"/>
</dbReference>
<keyword evidence="3" id="KW-0235">DNA replication</keyword>
<feature type="domain" description="DNA polymerase alpha/delta/epsilon subunit B" evidence="7">
    <location>
        <begin position="346"/>
        <end position="586"/>
    </location>
</feature>
<gene>
    <name evidence="8" type="ORF">TA12280</name>
</gene>
<accession>Q4UDY0</accession>
<dbReference type="GO" id="GO:0042276">
    <property type="term" value="P:error-prone translesion synthesis"/>
    <property type="evidence" value="ECO:0007669"/>
    <property type="project" value="TreeGrafter"/>
</dbReference>
<evidence type="ECO:0000313" key="9">
    <source>
        <dbReference type="Proteomes" id="UP000001950"/>
    </source>
</evidence>
<dbReference type="eggNOG" id="KOG3818">
    <property type="taxonomic scope" value="Eukaryota"/>
</dbReference>
<dbReference type="InParanoid" id="Q4UDY0"/>
<evidence type="ECO:0000256" key="6">
    <source>
        <dbReference type="ARBA" id="ARBA00032930"/>
    </source>
</evidence>
<keyword evidence="5" id="KW-0539">Nucleus</keyword>
<dbReference type="AlphaFoldDB" id="Q4UDY0"/>
<dbReference type="Pfam" id="PF04042">
    <property type="entry name" value="DNA_pol_E_B"/>
    <property type="match status" value="1"/>
</dbReference>
<proteinExistence type="inferred from homology"/>
<evidence type="ECO:0000256" key="2">
    <source>
        <dbReference type="ARBA" id="ARBA00009560"/>
    </source>
</evidence>
<dbReference type="OMA" id="FFRHDIM"/>
<dbReference type="KEGG" id="tan:TA12280"/>
<keyword evidence="9" id="KW-1185">Reference proteome</keyword>
<dbReference type="Proteomes" id="UP000001950">
    <property type="component" value="Chromosome 2"/>
</dbReference>
<name>Q4UDY0_THEAN</name>
<comment type="subcellular location">
    <subcellularLocation>
        <location evidence="1">Nucleus</location>
    </subcellularLocation>
</comment>
<dbReference type="PANTHER" id="PTHR12708">
    <property type="entry name" value="DNA POLYMERASE EPSILON SUBUNIT B"/>
    <property type="match status" value="1"/>
</dbReference>
<dbReference type="InterPro" id="IPR007185">
    <property type="entry name" value="DNA_pol_a/d/e_bsu"/>
</dbReference>
<dbReference type="GO" id="GO:0008622">
    <property type="term" value="C:epsilon DNA polymerase complex"/>
    <property type="evidence" value="ECO:0007669"/>
    <property type="project" value="InterPro"/>
</dbReference>
<dbReference type="OrthoDB" id="10254730at2759"/>
<sequence>MEVLFTQYEDSPIIYDDVVDPQPHLDYVSRKTNAHLIVSNLIKYGINLRVSEDILQHLSDKIISESPTFYSIQFDEDVYVDSRVWNHLILSLYNTKLSSIETEQIDSIINEITTSELYIAQNKFIESVNNKFPYLLENNFGNKFNSNGVYVYNSFKDVPKVYYSTKKQKFLSSFSREDYEKETHGDPIDQICSIRYQLLLERCRGYNFNEWIGIESHSYLMAVTVDSVSFSSEGVQLLIGNLSKSKYGDLCIQGSLVELKIKIAPECKISTGIYCYGQVVIVYGVMISLENVFEVRGLTHPPLTPKDDVSHLNLFGGHHNPMDLVTFRELPNMLSIKNMYFNWFVITDLHLDKTDNINQIELLFNSLMDNYSKHQLPVGFIFMGNFNSSEYNFDYYRNWTDTFELKSTTNSFESYSAGFEALFKVLTKPKFIMILASTSLPSCYLVFVPGPKDATLCRQRVPRNPLLSFATNRFKERLESSRPESKGRVIMATNPCRIRHWGRKMIFFRHDIMSHLILDSIITTSNYSNSCQDLSDMLVETIVGQSHLLPNKPGLSTVLNHDSSLLLHSLPDLICLGDSSSPAFVKTHGIKGKCTIANCESNSDTFKNVISYDSITNKINVIPVYSF</sequence>
<dbReference type="GO" id="GO:0006261">
    <property type="term" value="P:DNA-templated DNA replication"/>
    <property type="evidence" value="ECO:0007669"/>
    <property type="project" value="InterPro"/>
</dbReference>
<dbReference type="GeneID" id="3862061"/>
<keyword evidence="4" id="KW-0238">DNA-binding</keyword>
<organism evidence="8 9">
    <name type="scientific">Theileria annulata</name>
    <dbReference type="NCBI Taxonomy" id="5874"/>
    <lineage>
        <taxon>Eukaryota</taxon>
        <taxon>Sar</taxon>
        <taxon>Alveolata</taxon>
        <taxon>Apicomplexa</taxon>
        <taxon>Aconoidasida</taxon>
        <taxon>Piroplasmida</taxon>
        <taxon>Theileriidae</taxon>
        <taxon>Theileria</taxon>
    </lineage>
</organism>
<dbReference type="STRING" id="5874.Q4UDY0"/>
<dbReference type="VEuPathDB" id="PiroplasmaDB:TA12280"/>
<evidence type="ECO:0000256" key="3">
    <source>
        <dbReference type="ARBA" id="ARBA00022705"/>
    </source>
</evidence>
<comment type="similarity">
    <text evidence="2">Belongs to the DNA polymerase epsilon subunit B family.</text>
</comment>
<dbReference type="InterPro" id="IPR016266">
    <property type="entry name" value="POLE2"/>
</dbReference>
<evidence type="ECO:0000313" key="8">
    <source>
        <dbReference type="EMBL" id="CAI74709.1"/>
    </source>
</evidence>
<evidence type="ECO:0000256" key="1">
    <source>
        <dbReference type="ARBA" id="ARBA00004123"/>
    </source>
</evidence>
<reference evidence="8 9" key="1">
    <citation type="journal article" date="2005" name="Science">
        <title>Genome of the host-cell transforming parasite Theileria annulata compared with T. parva.</title>
        <authorList>
            <person name="Pain A."/>
            <person name="Renauld H."/>
            <person name="Berriman M."/>
            <person name="Murphy L."/>
            <person name="Yeats C.A."/>
            <person name="Weir W."/>
            <person name="Kerhornou A."/>
            <person name="Aslett M."/>
            <person name="Bishop R."/>
            <person name="Bouchier C."/>
            <person name="Cochet M."/>
            <person name="Coulson R.M.R."/>
            <person name="Cronin A."/>
            <person name="de Villiers E.P."/>
            <person name="Fraser A."/>
            <person name="Fosker N."/>
            <person name="Gardner M."/>
            <person name="Goble A."/>
            <person name="Griffiths-Jones S."/>
            <person name="Harris D.E."/>
            <person name="Katzer F."/>
            <person name="Larke N."/>
            <person name="Lord A."/>
            <person name="Maser P."/>
            <person name="McKellar S."/>
            <person name="Mooney P."/>
            <person name="Morton F."/>
            <person name="Nene V."/>
            <person name="O'Neil S."/>
            <person name="Price C."/>
            <person name="Quail M.A."/>
            <person name="Rabbinowitsch E."/>
            <person name="Rawlings N.D."/>
            <person name="Rutter S."/>
            <person name="Saunders D."/>
            <person name="Seeger K."/>
            <person name="Shah T."/>
            <person name="Squares R."/>
            <person name="Squares S."/>
            <person name="Tivey A."/>
            <person name="Walker A.R."/>
            <person name="Woodward J."/>
            <person name="Dobbelaere D.A.E."/>
            <person name="Langsley G."/>
            <person name="Rajandream M.A."/>
            <person name="McKeever D."/>
            <person name="Shiels B."/>
            <person name="Tait A."/>
            <person name="Barrell B.G."/>
            <person name="Hall N."/>
        </authorList>
    </citation>
    <scope>NUCLEOTIDE SEQUENCE [LARGE SCALE GENOMIC DNA]</scope>
    <source>
        <strain evidence="9">Ankara</strain>
    </source>
</reference>
<evidence type="ECO:0000259" key="7">
    <source>
        <dbReference type="Pfam" id="PF04042"/>
    </source>
</evidence>
<evidence type="ECO:0000256" key="5">
    <source>
        <dbReference type="ARBA" id="ARBA00023242"/>
    </source>
</evidence>
<evidence type="ECO:0000256" key="4">
    <source>
        <dbReference type="ARBA" id="ARBA00023125"/>
    </source>
</evidence>
<dbReference type="GO" id="GO:0003677">
    <property type="term" value="F:DNA binding"/>
    <property type="evidence" value="ECO:0007669"/>
    <property type="project" value="UniProtKB-KW"/>
</dbReference>
<dbReference type="FunCoup" id="Q4UDY0">
    <property type="interactions" value="222"/>
</dbReference>
<protein>
    <recommendedName>
        <fullName evidence="6">DNA polymerase II subunit 2</fullName>
    </recommendedName>
</protein>